<sequence length="443" mass="48524">MKLIVIGGVAAGMSAASKLKRIDQNAEITVYEKGEYVSYGACGLPYYVSGENDDHTKMIARTKQQFEQKGISVNIFHEVIKVAPERKQIMVRNVNTGQMFLDHYDKLLVATGTSAIVPPFDGLELDNIHILKTMEDGLALKEIAHQPHIKNVVIVGGGYIGMELAEAMHGLGKDVRIIEQAEKILLPFDREITDIAMEHLQENNVDVHLNERVESFNGYQSVQQVITSKGTYEADLVILSIGVRPATKFLDGTGIQLAANGAIKIDREMRTNIEDIYAAGDCAEVYHFVKQENAYLPLGTNANKCGRIAGENIAGAHRKYIGTLGSAAVKIIDLELARTGLSEAEAKDLSIDYKVEFVKAANHPGYYPGQTPLWIKLICESRTRRIIGAQAIGQSGAVLRIDMFAIAIQNQMPADELGMTDLCYAPPFAGVWDAVHIASNAIK</sequence>
<dbReference type="EMBL" id="FRCZ01000010">
    <property type="protein sequence ID" value="SHN35761.1"/>
    <property type="molecule type" value="Genomic_DNA"/>
</dbReference>
<evidence type="ECO:0000313" key="9">
    <source>
        <dbReference type="EMBL" id="SHN35761.1"/>
    </source>
</evidence>
<dbReference type="Proteomes" id="UP000184184">
    <property type="component" value="Unassembled WGS sequence"/>
</dbReference>
<evidence type="ECO:0000259" key="8">
    <source>
        <dbReference type="Pfam" id="PF07992"/>
    </source>
</evidence>
<proteinExistence type="inferred from homology"/>
<dbReference type="Pfam" id="PF02852">
    <property type="entry name" value="Pyr_redox_dim"/>
    <property type="match status" value="1"/>
</dbReference>
<feature type="domain" description="Pyridine nucleotide-disulphide oxidoreductase dimerisation" evidence="7">
    <location>
        <begin position="327"/>
        <end position="431"/>
    </location>
</feature>
<keyword evidence="5" id="KW-0560">Oxidoreductase</keyword>
<evidence type="ECO:0000256" key="1">
    <source>
        <dbReference type="ARBA" id="ARBA00001974"/>
    </source>
</evidence>
<keyword evidence="6" id="KW-0676">Redox-active center</keyword>
<evidence type="ECO:0000259" key="7">
    <source>
        <dbReference type="Pfam" id="PF02852"/>
    </source>
</evidence>
<dbReference type="GO" id="GO:0016491">
    <property type="term" value="F:oxidoreductase activity"/>
    <property type="evidence" value="ECO:0007669"/>
    <property type="project" value="UniProtKB-KW"/>
</dbReference>
<protein>
    <submittedName>
        <fullName evidence="9">NADPH-dependent 2,4-dienoyl-CoA reductase, sulfur reductase</fullName>
    </submittedName>
</protein>
<evidence type="ECO:0000256" key="6">
    <source>
        <dbReference type="ARBA" id="ARBA00023284"/>
    </source>
</evidence>
<evidence type="ECO:0000313" key="10">
    <source>
        <dbReference type="Proteomes" id="UP000184184"/>
    </source>
</evidence>
<dbReference type="PANTHER" id="PTHR43429:SF1">
    <property type="entry name" value="NAD(P)H SULFUR OXIDOREDUCTASE (COA-DEPENDENT)"/>
    <property type="match status" value="1"/>
</dbReference>
<dbReference type="Gene3D" id="3.50.50.60">
    <property type="entry name" value="FAD/NAD(P)-binding domain"/>
    <property type="match status" value="2"/>
</dbReference>
<dbReference type="SUPFAM" id="SSF51905">
    <property type="entry name" value="FAD/NAD(P)-binding domain"/>
    <property type="match status" value="1"/>
</dbReference>
<evidence type="ECO:0000256" key="2">
    <source>
        <dbReference type="ARBA" id="ARBA00009130"/>
    </source>
</evidence>
<dbReference type="InterPro" id="IPR004099">
    <property type="entry name" value="Pyr_nucl-diS_OxRdtase_dimer"/>
</dbReference>
<dbReference type="InterPro" id="IPR036188">
    <property type="entry name" value="FAD/NAD-bd_sf"/>
</dbReference>
<dbReference type="NCBIfam" id="NF007123">
    <property type="entry name" value="PRK09564.1"/>
    <property type="match status" value="1"/>
</dbReference>
<dbReference type="InterPro" id="IPR023753">
    <property type="entry name" value="FAD/NAD-binding_dom"/>
</dbReference>
<dbReference type="InterPro" id="IPR016156">
    <property type="entry name" value="FAD/NAD-linked_Rdtase_dimer_sf"/>
</dbReference>
<keyword evidence="3" id="KW-0285">Flavoprotein</keyword>
<keyword evidence="4" id="KW-0274">FAD</keyword>
<evidence type="ECO:0000256" key="3">
    <source>
        <dbReference type="ARBA" id="ARBA00022630"/>
    </source>
</evidence>
<dbReference type="AlphaFoldDB" id="A0A1M7QV44"/>
<dbReference type="OrthoDB" id="9802028at2"/>
<dbReference type="STRING" id="1027249.SAMN05216179_3637"/>
<dbReference type="InterPro" id="IPR050260">
    <property type="entry name" value="FAD-bd_OxRdtase"/>
</dbReference>
<comment type="cofactor">
    <cofactor evidence="1">
        <name>FAD</name>
        <dbReference type="ChEBI" id="CHEBI:57692"/>
    </cofactor>
</comment>
<dbReference type="PRINTS" id="PR00411">
    <property type="entry name" value="PNDRDTASEI"/>
</dbReference>
<organism evidence="9 10">
    <name type="scientific">Gracilibacillus kekensis</name>
    <dbReference type="NCBI Taxonomy" id="1027249"/>
    <lineage>
        <taxon>Bacteria</taxon>
        <taxon>Bacillati</taxon>
        <taxon>Bacillota</taxon>
        <taxon>Bacilli</taxon>
        <taxon>Bacillales</taxon>
        <taxon>Bacillaceae</taxon>
        <taxon>Gracilibacillus</taxon>
    </lineage>
</organism>
<evidence type="ECO:0000256" key="4">
    <source>
        <dbReference type="ARBA" id="ARBA00022827"/>
    </source>
</evidence>
<gene>
    <name evidence="9" type="ORF">SAMN05216179_3637</name>
</gene>
<comment type="similarity">
    <text evidence="2">Belongs to the class-III pyridine nucleotide-disulfide oxidoreductase family.</text>
</comment>
<keyword evidence="10" id="KW-1185">Reference proteome</keyword>
<accession>A0A1M7QV44</accession>
<reference evidence="9 10" key="1">
    <citation type="submission" date="2016-11" db="EMBL/GenBank/DDBJ databases">
        <authorList>
            <person name="Jaros S."/>
            <person name="Januszkiewicz K."/>
            <person name="Wedrychowicz H."/>
        </authorList>
    </citation>
    <scope>NUCLEOTIDE SEQUENCE [LARGE SCALE GENOMIC DNA]</scope>
    <source>
        <strain evidence="9 10">CGMCC 1.10681</strain>
    </source>
</reference>
<dbReference type="PANTHER" id="PTHR43429">
    <property type="entry name" value="PYRIDINE NUCLEOTIDE-DISULFIDE OXIDOREDUCTASE DOMAIN-CONTAINING"/>
    <property type="match status" value="1"/>
</dbReference>
<dbReference type="Pfam" id="PF07992">
    <property type="entry name" value="Pyr_redox_2"/>
    <property type="match status" value="1"/>
</dbReference>
<dbReference type="PRINTS" id="PR00368">
    <property type="entry name" value="FADPNR"/>
</dbReference>
<feature type="domain" description="FAD/NAD(P)-binding" evidence="8">
    <location>
        <begin position="1"/>
        <end position="286"/>
    </location>
</feature>
<evidence type="ECO:0000256" key="5">
    <source>
        <dbReference type="ARBA" id="ARBA00023002"/>
    </source>
</evidence>
<dbReference type="RefSeq" id="WP_073203230.1">
    <property type="nucleotide sequence ID" value="NZ_FRCZ01000010.1"/>
</dbReference>
<dbReference type="SUPFAM" id="SSF55424">
    <property type="entry name" value="FAD/NAD-linked reductases, dimerisation (C-terminal) domain"/>
    <property type="match status" value="1"/>
</dbReference>
<name>A0A1M7QV44_9BACI</name>